<evidence type="ECO:0000256" key="1">
    <source>
        <dbReference type="ARBA" id="ARBA00004533"/>
    </source>
</evidence>
<keyword evidence="6" id="KW-0653">Protein transport</keyword>
<dbReference type="Gene3D" id="2.30.42.10">
    <property type="match status" value="1"/>
</dbReference>
<reference evidence="12" key="1">
    <citation type="journal article" date="2019" name="Int. J. Syst. Evol. Microbiol.">
        <title>The Global Catalogue of Microorganisms (GCM) 10K type strain sequencing project: providing services to taxonomists for standard genome sequencing and annotation.</title>
        <authorList>
            <consortium name="The Broad Institute Genomics Platform"/>
            <consortium name="The Broad Institute Genome Sequencing Center for Infectious Disease"/>
            <person name="Wu L."/>
            <person name="Ma J."/>
        </authorList>
    </citation>
    <scope>NUCLEOTIDE SEQUENCE [LARGE SCALE GENOMIC DNA]</scope>
    <source>
        <strain evidence="12">KCTC 52487</strain>
    </source>
</reference>
<evidence type="ECO:0000259" key="9">
    <source>
        <dbReference type="Pfam" id="PF11356"/>
    </source>
</evidence>
<dbReference type="SUPFAM" id="SSF50156">
    <property type="entry name" value="PDZ domain-like"/>
    <property type="match status" value="1"/>
</dbReference>
<proteinExistence type="predicted"/>
<sequence length="260" mass="27616">MAAQAARWSALAVEVALLAVIAAFAARLVWLVVYGASASNLDIAPPDRSLPEIRQSADLSALQSGRLFASPDRPAVMADEIAPETALDLTLFGVRRGPDPQSGSAVIRTGNIEQRSYAVGATILDGVTLEAVYPDRVTIRRRGLAESLYLREEARRNSSLPAASVSDDGSAAAEFWSAIQIVPVFRDGALAGYRLTETSRADLLSRTGLQAGDLITAVNGIRFASGTDIGRVINEVGSADRLRLEVERGGSTQTIDVEPR</sequence>
<accession>A0ABV6ZVA4</accession>
<evidence type="ECO:0000256" key="4">
    <source>
        <dbReference type="ARBA" id="ARBA00022519"/>
    </source>
</evidence>
<evidence type="ECO:0000256" key="5">
    <source>
        <dbReference type="ARBA" id="ARBA00022692"/>
    </source>
</evidence>
<keyword evidence="8" id="KW-0472">Membrane</keyword>
<evidence type="ECO:0000256" key="2">
    <source>
        <dbReference type="ARBA" id="ARBA00022448"/>
    </source>
</evidence>
<feature type="domain" description="PDZ" evidence="10">
    <location>
        <begin position="206"/>
        <end position="258"/>
    </location>
</feature>
<comment type="subcellular location">
    <subcellularLocation>
        <location evidence="1">Cell inner membrane</location>
    </subcellularLocation>
</comment>
<evidence type="ECO:0000256" key="6">
    <source>
        <dbReference type="ARBA" id="ARBA00022927"/>
    </source>
</evidence>
<dbReference type="InterPro" id="IPR036034">
    <property type="entry name" value="PDZ_sf"/>
</dbReference>
<name>A0ABV6ZVA4_9PROT</name>
<keyword evidence="2" id="KW-0813">Transport</keyword>
<dbReference type="EMBL" id="JBHRSV010000002">
    <property type="protein sequence ID" value="MFC2925350.1"/>
    <property type="molecule type" value="Genomic_DNA"/>
</dbReference>
<dbReference type="Pfam" id="PF13180">
    <property type="entry name" value="PDZ_2"/>
    <property type="match status" value="1"/>
</dbReference>
<keyword evidence="5" id="KW-0812">Transmembrane</keyword>
<organism evidence="11 12">
    <name type="scientific">Hyphobacterium vulgare</name>
    <dbReference type="NCBI Taxonomy" id="1736751"/>
    <lineage>
        <taxon>Bacteria</taxon>
        <taxon>Pseudomonadati</taxon>
        <taxon>Pseudomonadota</taxon>
        <taxon>Alphaproteobacteria</taxon>
        <taxon>Maricaulales</taxon>
        <taxon>Maricaulaceae</taxon>
        <taxon>Hyphobacterium</taxon>
    </lineage>
</organism>
<keyword evidence="7" id="KW-1133">Transmembrane helix</keyword>
<dbReference type="Proteomes" id="UP001595379">
    <property type="component" value="Unassembled WGS sequence"/>
</dbReference>
<evidence type="ECO:0000259" key="10">
    <source>
        <dbReference type="Pfam" id="PF13180"/>
    </source>
</evidence>
<protein>
    <submittedName>
        <fullName evidence="11">Type II secretion system protein N</fullName>
    </submittedName>
</protein>
<dbReference type="InterPro" id="IPR024961">
    <property type="entry name" value="T2SS_GspC_N"/>
</dbReference>
<keyword evidence="12" id="KW-1185">Reference proteome</keyword>
<evidence type="ECO:0000313" key="12">
    <source>
        <dbReference type="Proteomes" id="UP001595379"/>
    </source>
</evidence>
<dbReference type="InterPro" id="IPR001478">
    <property type="entry name" value="PDZ"/>
</dbReference>
<feature type="domain" description="Type II secretion system protein GspC N-terminal" evidence="9">
    <location>
        <begin position="17"/>
        <end position="150"/>
    </location>
</feature>
<evidence type="ECO:0000256" key="8">
    <source>
        <dbReference type="ARBA" id="ARBA00023136"/>
    </source>
</evidence>
<evidence type="ECO:0000313" key="11">
    <source>
        <dbReference type="EMBL" id="MFC2925350.1"/>
    </source>
</evidence>
<keyword evidence="4" id="KW-0997">Cell inner membrane</keyword>
<gene>
    <name evidence="11" type="ORF">ACFOOR_04450</name>
</gene>
<dbReference type="Pfam" id="PF11356">
    <property type="entry name" value="T2SSC"/>
    <property type="match status" value="1"/>
</dbReference>
<evidence type="ECO:0000256" key="3">
    <source>
        <dbReference type="ARBA" id="ARBA00022475"/>
    </source>
</evidence>
<evidence type="ECO:0000256" key="7">
    <source>
        <dbReference type="ARBA" id="ARBA00022989"/>
    </source>
</evidence>
<keyword evidence="3" id="KW-1003">Cell membrane</keyword>
<dbReference type="Gene3D" id="2.30.30.830">
    <property type="match status" value="1"/>
</dbReference>
<dbReference type="RefSeq" id="WP_343165025.1">
    <property type="nucleotide sequence ID" value="NZ_JBHRSV010000002.1"/>
</dbReference>
<comment type="caution">
    <text evidence="11">The sequence shown here is derived from an EMBL/GenBank/DDBJ whole genome shotgun (WGS) entry which is preliminary data.</text>
</comment>